<evidence type="ECO:0000259" key="1">
    <source>
        <dbReference type="Pfam" id="PF10119"/>
    </source>
</evidence>
<dbReference type="STRING" id="717773.Thicy_0401"/>
<keyword evidence="3" id="KW-1185">Reference proteome</keyword>
<dbReference type="SUPFAM" id="SSF53335">
    <property type="entry name" value="S-adenosyl-L-methionine-dependent methyltransferases"/>
    <property type="match status" value="1"/>
</dbReference>
<dbReference type="HOGENOM" id="CLU_032787_1_0_6"/>
<dbReference type="Gene3D" id="3.40.50.150">
    <property type="entry name" value="Vaccinia Virus protein VP39"/>
    <property type="match status" value="1"/>
</dbReference>
<dbReference type="EMBL" id="CP002776">
    <property type="protein sequence ID" value="AEG31175.1"/>
    <property type="molecule type" value="Genomic_DNA"/>
</dbReference>
<dbReference type="InterPro" id="IPR018773">
    <property type="entry name" value="MeTrfase_reg_dom_prd"/>
</dbReference>
<keyword evidence="2" id="KW-0489">Methyltransferase</keyword>
<gene>
    <name evidence="2" type="ordered locus">Thicy_0401</name>
</gene>
<dbReference type="OrthoDB" id="323463at2"/>
<evidence type="ECO:0000313" key="3">
    <source>
        <dbReference type="Proteomes" id="UP000009232"/>
    </source>
</evidence>
<proteinExistence type="predicted"/>
<evidence type="ECO:0000313" key="2">
    <source>
        <dbReference type="EMBL" id="AEG31175.1"/>
    </source>
</evidence>
<dbReference type="AlphaFoldDB" id="F6DAT2"/>
<dbReference type="GO" id="GO:0032259">
    <property type="term" value="P:methylation"/>
    <property type="evidence" value="ECO:0007669"/>
    <property type="project" value="UniProtKB-KW"/>
</dbReference>
<keyword evidence="2" id="KW-0808">Transferase</keyword>
<reference evidence="2 3" key="1">
    <citation type="submission" date="2011-05" db="EMBL/GenBank/DDBJ databases">
        <title>Complete sequence of Thioalkalimicrobium cyclicum ALM1.</title>
        <authorList>
            <consortium name="US DOE Joint Genome Institute"/>
            <person name="Lucas S."/>
            <person name="Han J."/>
            <person name="Lapidus A."/>
            <person name="Cheng J.-F."/>
            <person name="Goodwin L."/>
            <person name="Pitluck S."/>
            <person name="Peters L."/>
            <person name="Mikhailova N."/>
            <person name="Davenport K."/>
            <person name="Han C."/>
            <person name="Tapia R."/>
            <person name="Land M."/>
            <person name="Hauser L."/>
            <person name="Kyrpides N."/>
            <person name="Ivanova N."/>
            <person name="Pagani I."/>
            <person name="Kappler U."/>
            <person name="Woyke T."/>
        </authorList>
    </citation>
    <scope>NUCLEOTIDE SEQUENCE [LARGE SCALE GENOMIC DNA]</scope>
    <source>
        <strain evidence="3">DSM 14477 / JCM 11371 / ALM1</strain>
    </source>
</reference>
<accession>F6DAT2</accession>
<protein>
    <submittedName>
        <fullName evidence="2">Methyltransferase regulatory domain-containing protein</fullName>
    </submittedName>
</protein>
<dbReference type="GO" id="GO:0008168">
    <property type="term" value="F:methyltransferase activity"/>
    <property type="evidence" value="ECO:0007669"/>
    <property type="project" value="UniProtKB-KW"/>
</dbReference>
<dbReference type="KEGG" id="tcy:Thicy_0401"/>
<dbReference type="Proteomes" id="UP000009232">
    <property type="component" value="Chromosome"/>
</dbReference>
<dbReference type="RefSeq" id="WP_013834956.1">
    <property type="nucleotide sequence ID" value="NC_015581.1"/>
</dbReference>
<dbReference type="Pfam" id="PF10119">
    <property type="entry name" value="MethyTransf_Reg"/>
    <property type="match status" value="1"/>
</dbReference>
<sequence>MANWSAGYAADVDYTFGYFKELNPLQIRLALLDAGVAPPEHINACELGFGQGVSINIHAAGSKTRWFGTDFSPTQAGFAQEMSHACDNQACLYDQSFAEFAQREDLPEFDFIGLHGTWTWVSDDNRKILVDFIGRKLKLGGVFYISYNTPNGWATMMPIRHLLNQYAHTMTINGDSSVNKIGQAFAFVDQLLDTNPAYLQANPGLRKTFDLVKNQNAQYLAHEYFSDDWTPMHFSDMHAWLSPIKLDYVCSANTLDQVNAINITEAEEAMIADQTNPLFRETVRDICMNQQFRKDLWIKGPKRLDKFEQMEAIFSLQLVLTELRDEVELSANGMLGPVKLKEETYSPILDFFADYQPKKLGELLQAMQPLGIGMDKVMQAMMILTGKQTLQLAQSTDEIANAKLKTDQLNHFLLKKARGRDDITVLASPVTGGGVDVQGYEMLFLLAMRFGHNTPDTIAPFAWGLLKQRGVKLHRDGQWLDTDADNLAELTKQVEFFFTEPLKLYQALGVA</sequence>
<dbReference type="InterPro" id="IPR029063">
    <property type="entry name" value="SAM-dependent_MTases_sf"/>
</dbReference>
<dbReference type="eggNOG" id="COG0500">
    <property type="taxonomic scope" value="Bacteria"/>
</dbReference>
<feature type="domain" description="Methyltransferase regulatory" evidence="1">
    <location>
        <begin position="217"/>
        <end position="299"/>
    </location>
</feature>
<organism evidence="2 3">
    <name type="scientific">Thiomicrospira cyclica (strain DSM 14477 / JCM 11371 / ALM1)</name>
    <name type="common">Thioalkalimicrobium cyclicum</name>
    <dbReference type="NCBI Taxonomy" id="717773"/>
    <lineage>
        <taxon>Bacteria</taxon>
        <taxon>Pseudomonadati</taxon>
        <taxon>Pseudomonadota</taxon>
        <taxon>Gammaproteobacteria</taxon>
        <taxon>Thiotrichales</taxon>
        <taxon>Piscirickettsiaceae</taxon>
        <taxon>Thiomicrospira</taxon>
    </lineage>
</organism>
<name>F6DAT2_THICA</name>